<sequence length="284" mass="30927">MFERRLRQPGPAAKAPFESVIGSGEYLQFTLKTGLSINEAIALPLAEAGLTAASIVLEGGSFAPLHYLMPALSTDGHHAAWYSETNSPEGEAQLERGNVTFGERDGHPFIHCHATWIEAEGRKRCGHVLPHETIVAKPIRATAWGTNDVRMVSQPDAETAFTLFHPIKTAQVPRAKGPRIVVARVRPNVDIIETLEEICRASGFSNARLRGGVGSLIGARYADGTSVDDIATEVFVIDGFVSTRQNLTRLEIVMVDTLGRITQGQLLRGENPVCITFELYLEEA</sequence>
<dbReference type="AlphaFoldDB" id="A0A849VXM4"/>
<comment type="caution">
    <text evidence="2">The sequence shown here is derived from an EMBL/GenBank/DDBJ whole genome shotgun (WGS) entry which is preliminary data.</text>
</comment>
<dbReference type="InterPro" id="IPR005175">
    <property type="entry name" value="PPC_dom"/>
</dbReference>
<evidence type="ECO:0000259" key="1">
    <source>
        <dbReference type="Pfam" id="PF03479"/>
    </source>
</evidence>
<gene>
    <name evidence="2" type="ORF">HQ945_17395</name>
</gene>
<dbReference type="Pfam" id="PF03479">
    <property type="entry name" value="PCC"/>
    <property type="match status" value="1"/>
</dbReference>
<reference evidence="2 3" key="1">
    <citation type="submission" date="2020-05" db="EMBL/GenBank/DDBJ databases">
        <authorList>
            <person name="Kim M.K."/>
        </authorList>
    </citation>
    <scope>NUCLEOTIDE SEQUENCE [LARGE SCALE GENOMIC DNA]</scope>
    <source>
        <strain evidence="2 3">BT25</strain>
    </source>
</reference>
<protein>
    <submittedName>
        <fullName evidence="2">DUF296 domain-containing protein</fullName>
    </submittedName>
</protein>
<evidence type="ECO:0000313" key="3">
    <source>
        <dbReference type="Proteomes" id="UP000550508"/>
    </source>
</evidence>
<name>A0A849VXM4_9HYPH</name>
<proteinExistence type="predicted"/>
<evidence type="ECO:0000313" key="2">
    <source>
        <dbReference type="EMBL" id="NTS33037.1"/>
    </source>
</evidence>
<dbReference type="RefSeq" id="WP_113281331.1">
    <property type="nucleotide sequence ID" value="NZ_JABUMX010000004.1"/>
</dbReference>
<accession>A0A849VXM4</accession>
<dbReference type="Proteomes" id="UP000550508">
    <property type="component" value="Unassembled WGS sequence"/>
</dbReference>
<dbReference type="EMBL" id="JABUMX010000004">
    <property type="protein sequence ID" value="NTS33037.1"/>
    <property type="molecule type" value="Genomic_DNA"/>
</dbReference>
<organism evidence="2 3">
    <name type="scientific">Phyllobacterium pellucidum</name>
    <dbReference type="NCBI Taxonomy" id="2740464"/>
    <lineage>
        <taxon>Bacteria</taxon>
        <taxon>Pseudomonadati</taxon>
        <taxon>Pseudomonadota</taxon>
        <taxon>Alphaproteobacteria</taxon>
        <taxon>Hyphomicrobiales</taxon>
        <taxon>Phyllobacteriaceae</taxon>
        <taxon>Phyllobacterium</taxon>
    </lineage>
</organism>
<keyword evidence="3" id="KW-1185">Reference proteome</keyword>
<dbReference type="Gene3D" id="3.30.1330.80">
    <property type="entry name" value="Hypothetical protein, similar to alpha- acetolactate decarboxylase, domain 2"/>
    <property type="match status" value="2"/>
</dbReference>
<feature type="domain" description="PPC" evidence="1">
    <location>
        <begin position="179"/>
        <end position="283"/>
    </location>
</feature>
<dbReference type="SUPFAM" id="SSF117856">
    <property type="entry name" value="AF0104/ALDC/Ptd012-like"/>
    <property type="match status" value="2"/>
</dbReference>